<evidence type="ECO:0000256" key="7">
    <source>
        <dbReference type="ARBA" id="ARBA00023136"/>
    </source>
</evidence>
<dbReference type="Pfam" id="PF00015">
    <property type="entry name" value="MCPsignal"/>
    <property type="match status" value="1"/>
</dbReference>
<evidence type="ECO:0000256" key="11">
    <source>
        <dbReference type="SAM" id="Phobius"/>
    </source>
</evidence>
<keyword evidence="3" id="KW-0488">Methylation</keyword>
<evidence type="ECO:0000256" key="5">
    <source>
        <dbReference type="ARBA" id="ARBA00022692"/>
    </source>
</evidence>
<proteinExistence type="inferred from homology"/>
<dbReference type="SUPFAM" id="SSF58104">
    <property type="entry name" value="Methyl-accepting chemotaxis protein (MCP) signaling domain"/>
    <property type="match status" value="1"/>
</dbReference>
<evidence type="ECO:0000313" key="15">
    <source>
        <dbReference type="Proteomes" id="UP000031982"/>
    </source>
</evidence>
<feature type="domain" description="HAMP" evidence="13">
    <location>
        <begin position="301"/>
        <end position="353"/>
    </location>
</feature>
<dbReference type="Gene3D" id="3.30.450.20">
    <property type="entry name" value="PAS domain"/>
    <property type="match status" value="2"/>
</dbReference>
<comment type="subcellular location">
    <subcellularLocation>
        <location evidence="1">Cell membrane</location>
        <topology evidence="1">Multi-pass membrane protein</topology>
    </subcellularLocation>
</comment>
<dbReference type="PANTHER" id="PTHR32089">
    <property type="entry name" value="METHYL-ACCEPTING CHEMOTAXIS PROTEIN MCPB"/>
    <property type="match status" value="1"/>
</dbReference>
<dbReference type="InterPro" id="IPR033479">
    <property type="entry name" value="dCache_1"/>
</dbReference>
<dbReference type="SMART" id="SM00304">
    <property type="entry name" value="HAMP"/>
    <property type="match status" value="1"/>
</dbReference>
<accession>A0ABR5AUJ2</accession>
<evidence type="ECO:0000256" key="1">
    <source>
        <dbReference type="ARBA" id="ARBA00004651"/>
    </source>
</evidence>
<dbReference type="InterPro" id="IPR029151">
    <property type="entry name" value="Sensor-like_sf"/>
</dbReference>
<evidence type="ECO:0000256" key="8">
    <source>
        <dbReference type="ARBA" id="ARBA00023224"/>
    </source>
</evidence>
<organism evidence="14 15">
    <name type="scientific">Bacillus badius</name>
    <dbReference type="NCBI Taxonomy" id="1455"/>
    <lineage>
        <taxon>Bacteria</taxon>
        <taxon>Bacillati</taxon>
        <taxon>Bacillota</taxon>
        <taxon>Bacilli</taxon>
        <taxon>Bacillales</taxon>
        <taxon>Bacillaceae</taxon>
        <taxon>Pseudobacillus</taxon>
    </lineage>
</organism>
<evidence type="ECO:0000256" key="9">
    <source>
        <dbReference type="ARBA" id="ARBA00029447"/>
    </source>
</evidence>
<reference evidence="14 15" key="1">
    <citation type="submission" date="2015-01" db="EMBL/GenBank/DDBJ databases">
        <title>Genome Assembly of Bacillus badius MTCC 1458.</title>
        <authorList>
            <person name="Verma A."/>
            <person name="Khatri I."/>
            <person name="Mual P."/>
            <person name="Subramanian S."/>
            <person name="Krishnamurthi S."/>
        </authorList>
    </citation>
    <scope>NUCLEOTIDE SEQUENCE [LARGE SCALE GENOMIC DNA]</scope>
    <source>
        <strain evidence="14 15">MTCC 1458</strain>
    </source>
</reference>
<dbReference type="SMART" id="SM00283">
    <property type="entry name" value="MA"/>
    <property type="match status" value="1"/>
</dbReference>
<dbReference type="Gene3D" id="6.10.340.10">
    <property type="match status" value="1"/>
</dbReference>
<dbReference type="Pfam" id="PF02743">
    <property type="entry name" value="dCache_1"/>
    <property type="match status" value="1"/>
</dbReference>
<evidence type="ECO:0000256" key="10">
    <source>
        <dbReference type="PROSITE-ProRule" id="PRU00284"/>
    </source>
</evidence>
<evidence type="ECO:0000313" key="14">
    <source>
        <dbReference type="EMBL" id="KIL78403.1"/>
    </source>
</evidence>
<evidence type="ECO:0000256" key="3">
    <source>
        <dbReference type="ARBA" id="ARBA00022481"/>
    </source>
</evidence>
<dbReference type="Gene3D" id="1.10.287.950">
    <property type="entry name" value="Methyl-accepting chemotaxis protein"/>
    <property type="match status" value="1"/>
</dbReference>
<evidence type="ECO:0000259" key="13">
    <source>
        <dbReference type="PROSITE" id="PS50885"/>
    </source>
</evidence>
<keyword evidence="15" id="KW-1185">Reference proteome</keyword>
<dbReference type="PANTHER" id="PTHR32089:SF114">
    <property type="entry name" value="METHYL-ACCEPTING CHEMOTAXIS PROTEIN MCPB"/>
    <property type="match status" value="1"/>
</dbReference>
<evidence type="ECO:0000256" key="4">
    <source>
        <dbReference type="ARBA" id="ARBA00022500"/>
    </source>
</evidence>
<gene>
    <name evidence="14" type="ORF">SD77_4083</name>
</gene>
<protein>
    <submittedName>
        <fullName evidence="14">Methyl-accepting chemotaxis protein</fullName>
    </submittedName>
</protein>
<dbReference type="InterPro" id="IPR004089">
    <property type="entry name" value="MCPsignal_dom"/>
</dbReference>
<dbReference type="EMBL" id="JXLP01000009">
    <property type="protein sequence ID" value="KIL78403.1"/>
    <property type="molecule type" value="Genomic_DNA"/>
</dbReference>
<evidence type="ECO:0000259" key="12">
    <source>
        <dbReference type="PROSITE" id="PS50111"/>
    </source>
</evidence>
<dbReference type="CDD" id="cd12912">
    <property type="entry name" value="PDC2_MCP_like"/>
    <property type="match status" value="1"/>
</dbReference>
<evidence type="ECO:0000256" key="2">
    <source>
        <dbReference type="ARBA" id="ARBA00022475"/>
    </source>
</evidence>
<dbReference type="PROSITE" id="PS50111">
    <property type="entry name" value="CHEMOTAXIS_TRANSDUC_2"/>
    <property type="match status" value="1"/>
</dbReference>
<sequence>MGSFFTRLGTLRAKLILSFSIILIIPSLLIGTLSYGTAKEAVKQEMLSGFSENLHMLNSSIDQMIEAKSHDISIFSNSIRAEDYKGNNSVRLRQRLAEYAKLHPEAFSIYVGTADGLFIEEPVITDTASYDPRTRDWYKESMARKGETVISKPYPDVTTGDMVVTVSQSTADGSGVVAVDINLAYIQGLIKEVKIGREGYAFLLDKDQTAMVHPSIEPGEQATEPFYQALYEKEKGQFNYTAGEQERAMSFVTNKLTGWKIGGTIEQAEFTEAAFPIFQKTLFVIFIAMLAGAAVVFFIIKSIIKPLRSLKEQAITISKGDLTEEVNIQSADEIGQLAQAFQTMQTNIKQLVQKIEVNAEQVASSSEELTASAEQTSAATEQVAVSIQEVAGSAEKQMAGVDQNARSLGEVSQGAVQIAERSAKVSELAQETTAQAEEGGQAVADTVRQMQSIQQSVEDSNAMIHSLYERSKEVSSILNAVTGIAEQTNLLALNAAIEAARAGEHGKGFAVVANEVRKLAEQSQQSVKEIFTIVQGIQKDTETSVQVMAQVTDNVQSGVAISNEAIEKFRSILQSTRNITPQMEEVSATAQQMAAAVQEVTDMTNELSLIAKGNAATSEEVAASTEEQLASMEEISASSQALSSMAEELQELISHFKC</sequence>
<dbReference type="Pfam" id="PF00672">
    <property type="entry name" value="HAMP"/>
    <property type="match status" value="1"/>
</dbReference>
<keyword evidence="4" id="KW-0145">Chemotaxis</keyword>
<keyword evidence="6 11" id="KW-1133">Transmembrane helix</keyword>
<dbReference type="CDD" id="cd06225">
    <property type="entry name" value="HAMP"/>
    <property type="match status" value="1"/>
</dbReference>
<dbReference type="Proteomes" id="UP000031982">
    <property type="component" value="Unassembled WGS sequence"/>
</dbReference>
<dbReference type="SUPFAM" id="SSF103190">
    <property type="entry name" value="Sensory domain-like"/>
    <property type="match status" value="1"/>
</dbReference>
<keyword evidence="7 11" id="KW-0472">Membrane</keyword>
<keyword evidence="5 11" id="KW-0812">Transmembrane</keyword>
<feature type="transmembrane region" description="Helical" evidence="11">
    <location>
        <begin position="282"/>
        <end position="300"/>
    </location>
</feature>
<dbReference type="PROSITE" id="PS50885">
    <property type="entry name" value="HAMP"/>
    <property type="match status" value="1"/>
</dbReference>
<keyword evidence="8 10" id="KW-0807">Transducer</keyword>
<dbReference type="InterPro" id="IPR003660">
    <property type="entry name" value="HAMP_dom"/>
</dbReference>
<dbReference type="CDD" id="cd11386">
    <property type="entry name" value="MCP_signal"/>
    <property type="match status" value="1"/>
</dbReference>
<comment type="caution">
    <text evidence="14">The sequence shown here is derived from an EMBL/GenBank/DDBJ whole genome shotgun (WGS) entry which is preliminary data.</text>
</comment>
<dbReference type="CDD" id="cd18773">
    <property type="entry name" value="PDC1_HK_sensor"/>
    <property type="match status" value="1"/>
</dbReference>
<feature type="domain" description="Methyl-accepting transducer" evidence="12">
    <location>
        <begin position="372"/>
        <end position="608"/>
    </location>
</feature>
<name>A0ABR5AUJ2_BACBA</name>
<keyword evidence="2" id="KW-1003">Cell membrane</keyword>
<feature type="transmembrane region" description="Helical" evidence="11">
    <location>
        <begin position="15"/>
        <end position="36"/>
    </location>
</feature>
<comment type="similarity">
    <text evidence="9">Belongs to the methyl-accepting chemotaxis (MCP) protein family.</text>
</comment>
<evidence type="ECO:0000256" key="6">
    <source>
        <dbReference type="ARBA" id="ARBA00022989"/>
    </source>
</evidence>